<dbReference type="EMBL" id="BARS01023738">
    <property type="protein sequence ID" value="GAG13690.1"/>
    <property type="molecule type" value="Genomic_DNA"/>
</dbReference>
<accession>X0V6F3</accession>
<feature type="non-terminal residue" evidence="9">
    <location>
        <position position="191"/>
    </location>
</feature>
<evidence type="ECO:0000256" key="5">
    <source>
        <dbReference type="ARBA" id="ARBA00022822"/>
    </source>
</evidence>
<protein>
    <recommendedName>
        <fullName evidence="3">phosphoribosylanthranilate isomerase</fullName>
        <ecNumber evidence="3">5.3.1.24</ecNumber>
    </recommendedName>
</protein>
<evidence type="ECO:0000256" key="7">
    <source>
        <dbReference type="ARBA" id="ARBA00023235"/>
    </source>
</evidence>
<dbReference type="GO" id="GO:0000162">
    <property type="term" value="P:L-tryptophan biosynthetic process"/>
    <property type="evidence" value="ECO:0007669"/>
    <property type="project" value="UniProtKB-UniPathway"/>
</dbReference>
<dbReference type="PANTHER" id="PTHR42894:SF1">
    <property type="entry name" value="N-(5'-PHOSPHORIBOSYL)ANTHRANILATE ISOMERASE"/>
    <property type="match status" value="1"/>
</dbReference>
<dbReference type="EC" id="5.3.1.24" evidence="3"/>
<dbReference type="PANTHER" id="PTHR42894">
    <property type="entry name" value="N-(5'-PHOSPHORIBOSYL)ANTHRANILATE ISOMERASE"/>
    <property type="match status" value="1"/>
</dbReference>
<dbReference type="InterPro" id="IPR001240">
    <property type="entry name" value="PRAI_dom"/>
</dbReference>
<comment type="similarity">
    <text evidence="2">Belongs to the TrpF family.</text>
</comment>
<feature type="domain" description="N-(5'phosphoribosyl) anthranilate isomerase (PRAI)" evidence="8">
    <location>
        <begin position="4"/>
        <end position="190"/>
    </location>
</feature>
<dbReference type="HAMAP" id="MF_00135">
    <property type="entry name" value="PRAI"/>
    <property type="match status" value="1"/>
</dbReference>
<keyword evidence="7" id="KW-0413">Isomerase</keyword>
<evidence type="ECO:0000313" key="9">
    <source>
        <dbReference type="EMBL" id="GAG13690.1"/>
    </source>
</evidence>
<comment type="caution">
    <text evidence="9">The sequence shown here is derived from an EMBL/GenBank/DDBJ whole genome shotgun (WGS) entry which is preliminary data.</text>
</comment>
<reference evidence="9" key="1">
    <citation type="journal article" date="2014" name="Front. Microbiol.">
        <title>High frequency of phylogenetically diverse reductive dehalogenase-homologous genes in deep subseafloor sedimentary metagenomes.</title>
        <authorList>
            <person name="Kawai M."/>
            <person name="Futagami T."/>
            <person name="Toyoda A."/>
            <person name="Takaki Y."/>
            <person name="Nishi S."/>
            <person name="Hori S."/>
            <person name="Arai W."/>
            <person name="Tsubouchi T."/>
            <person name="Morono Y."/>
            <person name="Uchiyama I."/>
            <person name="Ito T."/>
            <person name="Fujiyama A."/>
            <person name="Inagaki F."/>
            <person name="Takami H."/>
        </authorList>
    </citation>
    <scope>NUCLEOTIDE SEQUENCE</scope>
    <source>
        <strain evidence="9">Expedition CK06-06</strain>
    </source>
</reference>
<evidence type="ECO:0000256" key="6">
    <source>
        <dbReference type="ARBA" id="ARBA00023141"/>
    </source>
</evidence>
<name>X0V6F3_9ZZZZ</name>
<evidence type="ECO:0000256" key="2">
    <source>
        <dbReference type="ARBA" id="ARBA00007571"/>
    </source>
</evidence>
<dbReference type="FunFam" id="3.20.20.70:FF:000075">
    <property type="entry name" value="Tryptophan biosynthesis protein TRP1"/>
    <property type="match status" value="1"/>
</dbReference>
<dbReference type="InterPro" id="IPR044643">
    <property type="entry name" value="TrpF_fam"/>
</dbReference>
<dbReference type="InterPro" id="IPR011060">
    <property type="entry name" value="RibuloseP-bd_barrel"/>
</dbReference>
<keyword evidence="5" id="KW-0822">Tryptophan biosynthesis</keyword>
<dbReference type="AlphaFoldDB" id="X0V6F3"/>
<dbReference type="GO" id="GO:0004640">
    <property type="term" value="F:phosphoribosylanthranilate isomerase activity"/>
    <property type="evidence" value="ECO:0007669"/>
    <property type="project" value="UniProtKB-EC"/>
</dbReference>
<keyword evidence="4" id="KW-0028">Amino-acid biosynthesis</keyword>
<organism evidence="9">
    <name type="scientific">marine sediment metagenome</name>
    <dbReference type="NCBI Taxonomy" id="412755"/>
    <lineage>
        <taxon>unclassified sequences</taxon>
        <taxon>metagenomes</taxon>
        <taxon>ecological metagenomes</taxon>
    </lineage>
</organism>
<sequence length="191" mass="20370">MIPVKICGITRAEDARLAVNLGAAALGFIFYPLSPRYVAPSQARTIADTVRSHTRLVGVFVNSLPEKINAIVDEVSLDLVQLSGDEPPESCQGVTVPIIKTFHVGANFDPAATLSYDIHAFLLDTRQPGSYGGTGRAFEWSLVNRDAFARPLILSGGLTPENIMDGIKAIRPQAVDVNSGVEASPGVKDRA</sequence>
<dbReference type="UniPathway" id="UPA00035">
    <property type="reaction ID" value="UER00042"/>
</dbReference>
<dbReference type="CDD" id="cd00405">
    <property type="entry name" value="PRAI"/>
    <property type="match status" value="1"/>
</dbReference>
<evidence type="ECO:0000256" key="3">
    <source>
        <dbReference type="ARBA" id="ARBA00012572"/>
    </source>
</evidence>
<keyword evidence="6" id="KW-0057">Aromatic amino acid biosynthesis</keyword>
<comment type="pathway">
    <text evidence="1">Amino-acid biosynthesis; L-tryptophan biosynthesis; L-tryptophan from chorismate: step 3/5.</text>
</comment>
<dbReference type="InterPro" id="IPR013785">
    <property type="entry name" value="Aldolase_TIM"/>
</dbReference>
<dbReference type="NCBIfam" id="NF002298">
    <property type="entry name" value="PRK01222.1-4"/>
    <property type="match status" value="1"/>
</dbReference>
<evidence type="ECO:0000256" key="1">
    <source>
        <dbReference type="ARBA" id="ARBA00004664"/>
    </source>
</evidence>
<dbReference type="SUPFAM" id="SSF51366">
    <property type="entry name" value="Ribulose-phoshate binding barrel"/>
    <property type="match status" value="1"/>
</dbReference>
<proteinExistence type="inferred from homology"/>
<dbReference type="Pfam" id="PF00697">
    <property type="entry name" value="PRAI"/>
    <property type="match status" value="1"/>
</dbReference>
<evidence type="ECO:0000256" key="4">
    <source>
        <dbReference type="ARBA" id="ARBA00022605"/>
    </source>
</evidence>
<evidence type="ECO:0000259" key="8">
    <source>
        <dbReference type="Pfam" id="PF00697"/>
    </source>
</evidence>
<dbReference type="Gene3D" id="3.20.20.70">
    <property type="entry name" value="Aldolase class I"/>
    <property type="match status" value="1"/>
</dbReference>
<gene>
    <name evidence="9" type="ORF">S01H1_37777</name>
</gene>